<dbReference type="EMBL" id="JAQNSB010000035">
    <property type="protein sequence ID" value="MDC1856763.1"/>
    <property type="molecule type" value="Genomic_DNA"/>
</dbReference>
<dbReference type="RefSeq" id="WP_272196101.1">
    <property type="nucleotide sequence ID" value="NZ_JAQNSB010000035.1"/>
</dbReference>
<dbReference type="SUPFAM" id="SSF56731">
    <property type="entry name" value="DNA primase core"/>
    <property type="match status" value="1"/>
</dbReference>
<protein>
    <submittedName>
        <fullName evidence="2">Toprim domain-containing protein</fullName>
    </submittedName>
</protein>
<gene>
    <name evidence="2" type="ORF">POZ22_18550</name>
</gene>
<dbReference type="GO" id="GO:0003899">
    <property type="term" value="F:DNA-directed RNA polymerase activity"/>
    <property type="evidence" value="ECO:0007669"/>
    <property type="project" value="InterPro"/>
</dbReference>
<dbReference type="SUPFAM" id="SSF57783">
    <property type="entry name" value="Zinc beta-ribbon"/>
    <property type="match status" value="1"/>
</dbReference>
<dbReference type="AlphaFoldDB" id="A0AAW6GFZ2"/>
<dbReference type="Proteomes" id="UP001214113">
    <property type="component" value="Unassembled WGS sequence"/>
</dbReference>
<sequence>MDIEDIRVIPITELLARLGHEPKRQRGDECWYLAPYREERTASFQVNVRKNVWHDFGTGKGGDIFTLAGELAGSTDFMEQAKFITRAWGGLAPERKTVFRPKENGKEDSGKKECLTDIRFGPLYNKVLLRYLEERGICSDVALPNCEEVRYSLHGKRYFAIGFRNLSGGYELRNRFFKGSLSPKDISLIDNGSDTCNLFEGFIDYLSWMVLGLGCGDDYLVLNSVALLDRSFTVLDRYEKINCYLDRDEAGRRTLEALRKRYGNRIEDCSALYKGFKDLNEYLQNRDGAVG</sequence>
<comment type="caution">
    <text evidence="2">The sequence shown here is derived from an EMBL/GenBank/DDBJ whole genome shotgun (WGS) entry which is preliminary data.</text>
</comment>
<feature type="domain" description="Zinc finger CHC2-type" evidence="1">
    <location>
        <begin position="24"/>
        <end position="86"/>
    </location>
</feature>
<dbReference type="Pfam" id="PF01807">
    <property type="entry name" value="Zn_ribbon_DnaG"/>
    <property type="match status" value="1"/>
</dbReference>
<evidence type="ECO:0000259" key="1">
    <source>
        <dbReference type="Pfam" id="PF01807"/>
    </source>
</evidence>
<proteinExistence type="predicted"/>
<dbReference type="Pfam" id="PF13155">
    <property type="entry name" value="Toprim_2"/>
    <property type="match status" value="1"/>
</dbReference>
<dbReference type="Gene3D" id="3.90.580.10">
    <property type="entry name" value="Zinc finger, CHC2-type domain"/>
    <property type="match status" value="1"/>
</dbReference>
<name>A0AAW6GFZ2_BACUN</name>
<dbReference type="InterPro" id="IPR002694">
    <property type="entry name" value="Znf_CHC2"/>
</dbReference>
<dbReference type="Gene3D" id="3.40.1360.10">
    <property type="match status" value="1"/>
</dbReference>
<dbReference type="InterPro" id="IPR036977">
    <property type="entry name" value="DNA_primase_Znf_CHC2"/>
</dbReference>
<dbReference type="GO" id="GO:0008270">
    <property type="term" value="F:zinc ion binding"/>
    <property type="evidence" value="ECO:0007669"/>
    <property type="project" value="InterPro"/>
</dbReference>
<reference evidence="2" key="1">
    <citation type="submission" date="2022-10" db="EMBL/GenBank/DDBJ databases">
        <title>Human gut microbiome strain richness.</title>
        <authorList>
            <person name="Chen-Liaw A."/>
        </authorList>
    </citation>
    <scope>NUCLEOTIDE SEQUENCE</scope>
    <source>
        <strain evidence="2">BSD2780061687st1_G10_BSD2780061687b_171204</strain>
    </source>
</reference>
<organism evidence="2 3">
    <name type="scientific">Bacteroides uniformis</name>
    <dbReference type="NCBI Taxonomy" id="820"/>
    <lineage>
        <taxon>Bacteria</taxon>
        <taxon>Pseudomonadati</taxon>
        <taxon>Bacteroidota</taxon>
        <taxon>Bacteroidia</taxon>
        <taxon>Bacteroidales</taxon>
        <taxon>Bacteroidaceae</taxon>
        <taxon>Bacteroides</taxon>
    </lineage>
</organism>
<evidence type="ECO:0000313" key="2">
    <source>
        <dbReference type="EMBL" id="MDC1856763.1"/>
    </source>
</evidence>
<dbReference type="GO" id="GO:0006260">
    <property type="term" value="P:DNA replication"/>
    <property type="evidence" value="ECO:0007669"/>
    <property type="project" value="InterPro"/>
</dbReference>
<accession>A0AAW6GFZ2</accession>
<evidence type="ECO:0000313" key="3">
    <source>
        <dbReference type="Proteomes" id="UP001214113"/>
    </source>
</evidence>
<dbReference type="GO" id="GO:0003677">
    <property type="term" value="F:DNA binding"/>
    <property type="evidence" value="ECO:0007669"/>
    <property type="project" value="InterPro"/>
</dbReference>